<protein>
    <submittedName>
        <fullName evidence="4">ATP synthase alpha subunit mitochondrial, putative</fullName>
    </submittedName>
</protein>
<reference evidence="5" key="1">
    <citation type="journal article" date="2010" name="Nat. Biotechnol.">
        <title>Draft genome sequence of the oilseed species Ricinus communis.</title>
        <authorList>
            <person name="Chan A.P."/>
            <person name="Crabtree J."/>
            <person name="Zhao Q."/>
            <person name="Lorenzi H."/>
            <person name="Orvis J."/>
            <person name="Puiu D."/>
            <person name="Melake-Berhan A."/>
            <person name="Jones K.M."/>
            <person name="Redman J."/>
            <person name="Chen G."/>
            <person name="Cahoon E.B."/>
            <person name="Gedil M."/>
            <person name="Stanke M."/>
            <person name="Haas B.J."/>
            <person name="Wortman J.R."/>
            <person name="Fraser-Liggett C.M."/>
            <person name="Ravel J."/>
            <person name="Rabinowicz P.D."/>
        </authorList>
    </citation>
    <scope>NUCLEOTIDE SEQUENCE [LARGE SCALE GENOMIC DNA]</scope>
    <source>
        <strain evidence="5">cv. Hale</strain>
    </source>
</reference>
<keyword evidence="2" id="KW-0406">Ion transport</keyword>
<dbReference type="GO" id="GO:0005524">
    <property type="term" value="F:ATP binding"/>
    <property type="evidence" value="ECO:0007669"/>
    <property type="project" value="InterPro"/>
</dbReference>
<dbReference type="PANTHER" id="PTHR48082">
    <property type="entry name" value="ATP SYNTHASE SUBUNIT ALPHA, MITOCHONDRIAL"/>
    <property type="match status" value="1"/>
</dbReference>
<dbReference type="STRING" id="3988.B9T0H3"/>
<evidence type="ECO:0000256" key="3">
    <source>
        <dbReference type="SAM" id="MobiDB-lite"/>
    </source>
</evidence>
<dbReference type="eggNOG" id="KOG1353">
    <property type="taxonomic scope" value="Eukaryota"/>
</dbReference>
<dbReference type="EMBL" id="EQ974303">
    <property type="protein sequence ID" value="EEF30662.1"/>
    <property type="molecule type" value="Genomic_DNA"/>
</dbReference>
<evidence type="ECO:0000313" key="4">
    <source>
        <dbReference type="EMBL" id="EEF30662.1"/>
    </source>
</evidence>
<evidence type="ECO:0000313" key="5">
    <source>
        <dbReference type="Proteomes" id="UP000008311"/>
    </source>
</evidence>
<dbReference type="AlphaFoldDB" id="B9T0H3"/>
<dbReference type="Gene3D" id="3.40.50.12240">
    <property type="match status" value="1"/>
</dbReference>
<dbReference type="Proteomes" id="UP000008311">
    <property type="component" value="Unassembled WGS sequence"/>
</dbReference>
<accession>B9T0H3</accession>
<dbReference type="GO" id="GO:0045259">
    <property type="term" value="C:proton-transporting ATP synthase complex"/>
    <property type="evidence" value="ECO:0007669"/>
    <property type="project" value="InterPro"/>
</dbReference>
<dbReference type="InParanoid" id="B9T0H3"/>
<gene>
    <name evidence="4" type="ORF">RCOM_1113450</name>
</gene>
<keyword evidence="5" id="KW-1185">Reference proteome</keyword>
<evidence type="ECO:0000256" key="1">
    <source>
        <dbReference type="ARBA" id="ARBA00022448"/>
    </source>
</evidence>
<proteinExistence type="predicted"/>
<feature type="region of interest" description="Disordered" evidence="3">
    <location>
        <begin position="1"/>
        <end position="24"/>
    </location>
</feature>
<dbReference type="GO" id="GO:0046933">
    <property type="term" value="F:proton-transporting ATP synthase activity, rotational mechanism"/>
    <property type="evidence" value="ECO:0007669"/>
    <property type="project" value="InterPro"/>
</dbReference>
<dbReference type="PANTHER" id="PTHR48082:SF2">
    <property type="entry name" value="ATP SYNTHASE SUBUNIT ALPHA, MITOCHONDRIAL"/>
    <property type="match status" value="1"/>
</dbReference>
<keyword evidence="1" id="KW-0813">Transport</keyword>
<organism evidence="4 5">
    <name type="scientific">Ricinus communis</name>
    <name type="common">Castor bean</name>
    <dbReference type="NCBI Taxonomy" id="3988"/>
    <lineage>
        <taxon>Eukaryota</taxon>
        <taxon>Viridiplantae</taxon>
        <taxon>Streptophyta</taxon>
        <taxon>Embryophyta</taxon>
        <taxon>Tracheophyta</taxon>
        <taxon>Spermatophyta</taxon>
        <taxon>Magnoliopsida</taxon>
        <taxon>eudicotyledons</taxon>
        <taxon>Gunneridae</taxon>
        <taxon>Pentapetalae</taxon>
        <taxon>rosids</taxon>
        <taxon>fabids</taxon>
        <taxon>Malpighiales</taxon>
        <taxon>Euphorbiaceae</taxon>
        <taxon>Acalyphoideae</taxon>
        <taxon>Acalypheae</taxon>
        <taxon>Ricinus</taxon>
    </lineage>
</organism>
<evidence type="ECO:0000256" key="2">
    <source>
        <dbReference type="ARBA" id="ARBA00023065"/>
    </source>
</evidence>
<dbReference type="InterPro" id="IPR020003">
    <property type="entry name" value="ATPase_a/bsu_AS"/>
</dbReference>
<dbReference type="PROSITE" id="PS00152">
    <property type="entry name" value="ATPASE_ALPHA_BETA"/>
    <property type="match status" value="1"/>
</dbReference>
<sequence>MGTLQLFEGCDKGSKPSTSFPKDKTARKRSSSYYYAWDVFPFLVGWETLRQLFRTRSLASHTQVLSEPCNKLLKKVFWDSHSLNLPSRSQLYNSGSKGLSRMAISFPRLFWVGSGNSSSAPLRCTRGIRPAINVGLSVSRIGSAAQLKAMKQVCGSSKLELALPHLIP</sequence>
<name>B9T0H3_RICCO</name>
<dbReference type="InterPro" id="IPR005294">
    <property type="entry name" value="ATP_synth_F1_asu"/>
</dbReference>